<sequence>ALQVFESWAGELGPRDFNEFSLPYLRRIAAAVKQVYPDVPITVFAKGAHYAIEELAAETLYDVISLDWTLDPEKARAGVDRVLAAKGIARKVVLQGNLDPTVLFAEPQVIRERTQEMCQKFGKTGHIANLGHGMMPTHDPDHLRAFLEAVHESSSALRN</sequence>
<comment type="caution">
    <text evidence="1">The sequence shown here is derived from an EMBL/GenBank/DDBJ whole genome shotgun (WGS) entry which is preliminary data.</text>
</comment>
<keyword evidence="2" id="KW-1185">Reference proteome</keyword>
<feature type="non-terminal residue" evidence="1">
    <location>
        <position position="1"/>
    </location>
</feature>
<evidence type="ECO:0000313" key="2">
    <source>
        <dbReference type="Proteomes" id="UP001150603"/>
    </source>
</evidence>
<name>A0ACC1JGW5_9FUNG</name>
<gene>
    <name evidence="1" type="ORF">FBU59_000337</name>
</gene>
<evidence type="ECO:0000313" key="1">
    <source>
        <dbReference type="EMBL" id="KAJ1951143.1"/>
    </source>
</evidence>
<organism evidence="1 2">
    <name type="scientific">Linderina macrospora</name>
    <dbReference type="NCBI Taxonomy" id="4868"/>
    <lineage>
        <taxon>Eukaryota</taxon>
        <taxon>Fungi</taxon>
        <taxon>Fungi incertae sedis</taxon>
        <taxon>Zoopagomycota</taxon>
        <taxon>Kickxellomycotina</taxon>
        <taxon>Kickxellomycetes</taxon>
        <taxon>Kickxellales</taxon>
        <taxon>Kickxellaceae</taxon>
        <taxon>Linderina</taxon>
    </lineage>
</organism>
<dbReference type="EMBL" id="JANBPW010000053">
    <property type="protein sequence ID" value="KAJ1951143.1"/>
    <property type="molecule type" value="Genomic_DNA"/>
</dbReference>
<protein>
    <submittedName>
        <fullName evidence="1">Uncharacterized protein</fullName>
    </submittedName>
</protein>
<accession>A0ACC1JGW5</accession>
<dbReference type="Proteomes" id="UP001150603">
    <property type="component" value="Unassembled WGS sequence"/>
</dbReference>
<proteinExistence type="predicted"/>
<reference evidence="1" key="1">
    <citation type="submission" date="2022-07" db="EMBL/GenBank/DDBJ databases">
        <title>Phylogenomic reconstructions and comparative analyses of Kickxellomycotina fungi.</title>
        <authorList>
            <person name="Reynolds N.K."/>
            <person name="Stajich J.E."/>
            <person name="Barry K."/>
            <person name="Grigoriev I.V."/>
            <person name="Crous P."/>
            <person name="Smith M.E."/>
        </authorList>
    </citation>
    <scope>NUCLEOTIDE SEQUENCE</scope>
    <source>
        <strain evidence="1">NRRL 5244</strain>
    </source>
</reference>